<dbReference type="Gene3D" id="3.90.1530.30">
    <property type="match status" value="1"/>
</dbReference>
<dbReference type="PANTHER" id="PTHR33375:SF1">
    <property type="entry name" value="CHROMOSOME-PARTITIONING PROTEIN PARB-RELATED"/>
    <property type="match status" value="1"/>
</dbReference>
<feature type="domain" description="ParB-like N-terminal" evidence="4">
    <location>
        <begin position="1"/>
        <end position="69"/>
    </location>
</feature>
<dbReference type="InterPro" id="IPR003115">
    <property type="entry name" value="ParB_N"/>
</dbReference>
<protein>
    <recommendedName>
        <fullName evidence="4">ParB-like N-terminal domain-containing protein</fullName>
    </recommendedName>
</protein>
<gene>
    <name evidence="5" type="ORF">METZ01_LOCUS322743</name>
</gene>
<dbReference type="FunFam" id="3.90.1530.30:FF:000001">
    <property type="entry name" value="Chromosome partitioning protein ParB"/>
    <property type="match status" value="1"/>
</dbReference>
<feature type="non-terminal residue" evidence="5">
    <location>
        <position position="209"/>
    </location>
</feature>
<dbReference type="InterPro" id="IPR036086">
    <property type="entry name" value="ParB/Sulfiredoxin_sf"/>
</dbReference>
<dbReference type="SUPFAM" id="SSF109709">
    <property type="entry name" value="KorB DNA-binding domain-like"/>
    <property type="match status" value="1"/>
</dbReference>
<dbReference type="GO" id="GO:0003677">
    <property type="term" value="F:DNA binding"/>
    <property type="evidence" value="ECO:0007669"/>
    <property type="project" value="UniProtKB-KW"/>
</dbReference>
<keyword evidence="3" id="KW-0238">DNA-binding</keyword>
<evidence type="ECO:0000259" key="4">
    <source>
        <dbReference type="SMART" id="SM00470"/>
    </source>
</evidence>
<comment type="similarity">
    <text evidence="1">Belongs to the ParB family.</text>
</comment>
<dbReference type="NCBIfam" id="TIGR00180">
    <property type="entry name" value="parB_part"/>
    <property type="match status" value="1"/>
</dbReference>
<dbReference type="GO" id="GO:0045881">
    <property type="term" value="P:positive regulation of sporulation resulting in formation of a cellular spore"/>
    <property type="evidence" value="ECO:0007669"/>
    <property type="project" value="TreeGrafter"/>
</dbReference>
<dbReference type="GO" id="GO:0007059">
    <property type="term" value="P:chromosome segregation"/>
    <property type="evidence" value="ECO:0007669"/>
    <property type="project" value="UniProtKB-KW"/>
</dbReference>
<dbReference type="PANTHER" id="PTHR33375">
    <property type="entry name" value="CHROMOSOME-PARTITIONING PROTEIN PARB-RELATED"/>
    <property type="match status" value="1"/>
</dbReference>
<organism evidence="5">
    <name type="scientific">marine metagenome</name>
    <dbReference type="NCBI Taxonomy" id="408172"/>
    <lineage>
        <taxon>unclassified sequences</taxon>
        <taxon>metagenomes</taxon>
        <taxon>ecological metagenomes</taxon>
    </lineage>
</organism>
<evidence type="ECO:0000256" key="1">
    <source>
        <dbReference type="ARBA" id="ARBA00006295"/>
    </source>
</evidence>
<keyword evidence="2" id="KW-0159">Chromosome partition</keyword>
<dbReference type="EMBL" id="UINC01105729">
    <property type="protein sequence ID" value="SVC69889.1"/>
    <property type="molecule type" value="Genomic_DNA"/>
</dbReference>
<evidence type="ECO:0000256" key="3">
    <source>
        <dbReference type="ARBA" id="ARBA00023125"/>
    </source>
</evidence>
<evidence type="ECO:0000313" key="5">
    <source>
        <dbReference type="EMBL" id="SVC69889.1"/>
    </source>
</evidence>
<dbReference type="InterPro" id="IPR050336">
    <property type="entry name" value="Chromosome_partition/occlusion"/>
</dbReference>
<dbReference type="Pfam" id="PF17762">
    <property type="entry name" value="HTH_ParB"/>
    <property type="match status" value="1"/>
</dbReference>
<dbReference type="FunFam" id="1.10.10.2830:FF:000001">
    <property type="entry name" value="Chromosome partitioning protein ParB"/>
    <property type="match status" value="1"/>
</dbReference>
<dbReference type="InterPro" id="IPR041468">
    <property type="entry name" value="HTH_ParB/Spo0J"/>
</dbReference>
<dbReference type="Gene3D" id="1.10.10.2830">
    <property type="match status" value="1"/>
</dbReference>
<proteinExistence type="inferred from homology"/>
<accession>A0A382P8Z0</accession>
<dbReference type="InterPro" id="IPR004437">
    <property type="entry name" value="ParB/RepB/Spo0J"/>
</dbReference>
<name>A0A382P8Z0_9ZZZZ</name>
<sequence>MDNLKRSIKRSGVLQPLTVRELEDGKYELIAGERRLRAAQAIGLESVPVYVLSVDADVEMMEYALVENVQRVDLNPIEEAEAYAMLSGKFDLSHDEIAKRVGKNRSTIANSLRLLKLPPEIKSALRTGKISAGHARAILSIRKSLQMMTLYQKIIREGLNVRQTEALSKKYADNAHDKSRVKKIPGRNPEIVQFENALISLLGTKVVIQ</sequence>
<dbReference type="AlphaFoldDB" id="A0A382P8Z0"/>
<evidence type="ECO:0000256" key="2">
    <source>
        <dbReference type="ARBA" id="ARBA00022829"/>
    </source>
</evidence>
<dbReference type="GO" id="GO:0005694">
    <property type="term" value="C:chromosome"/>
    <property type="evidence" value="ECO:0007669"/>
    <property type="project" value="TreeGrafter"/>
</dbReference>
<reference evidence="5" key="1">
    <citation type="submission" date="2018-05" db="EMBL/GenBank/DDBJ databases">
        <authorList>
            <person name="Lanie J.A."/>
            <person name="Ng W.-L."/>
            <person name="Kazmierczak K.M."/>
            <person name="Andrzejewski T.M."/>
            <person name="Davidsen T.M."/>
            <person name="Wayne K.J."/>
            <person name="Tettelin H."/>
            <person name="Glass J.I."/>
            <person name="Rusch D."/>
            <person name="Podicherti R."/>
            <person name="Tsui H.-C.T."/>
            <person name="Winkler M.E."/>
        </authorList>
    </citation>
    <scope>NUCLEOTIDE SEQUENCE</scope>
</reference>
<dbReference type="SMART" id="SM00470">
    <property type="entry name" value="ParB"/>
    <property type="match status" value="1"/>
</dbReference>
<dbReference type="SUPFAM" id="SSF110849">
    <property type="entry name" value="ParB/Sulfiredoxin"/>
    <property type="match status" value="1"/>
</dbReference>
<dbReference type="Pfam" id="PF02195">
    <property type="entry name" value="ParB_N"/>
    <property type="match status" value="1"/>
</dbReference>